<proteinExistence type="predicted"/>
<dbReference type="EMBL" id="WNYA01093185">
    <property type="protein sequence ID" value="KAG8534724.1"/>
    <property type="molecule type" value="Genomic_DNA"/>
</dbReference>
<organism evidence="1 2">
    <name type="scientific">Engystomops pustulosus</name>
    <name type="common">Tungara frog</name>
    <name type="synonym">Physalaemus pustulosus</name>
    <dbReference type="NCBI Taxonomy" id="76066"/>
    <lineage>
        <taxon>Eukaryota</taxon>
        <taxon>Metazoa</taxon>
        <taxon>Chordata</taxon>
        <taxon>Craniata</taxon>
        <taxon>Vertebrata</taxon>
        <taxon>Euteleostomi</taxon>
        <taxon>Amphibia</taxon>
        <taxon>Batrachia</taxon>
        <taxon>Anura</taxon>
        <taxon>Neobatrachia</taxon>
        <taxon>Hyloidea</taxon>
        <taxon>Leptodactylidae</taxon>
        <taxon>Leiuperinae</taxon>
        <taxon>Engystomops</taxon>
    </lineage>
</organism>
<comment type="caution">
    <text evidence="1">The sequence shown here is derived from an EMBL/GenBank/DDBJ whole genome shotgun (WGS) entry which is preliminary data.</text>
</comment>
<accession>A0AAV6YAU6</accession>
<reference evidence="1" key="1">
    <citation type="thesis" date="2020" institute="ProQuest LLC" country="789 East Eisenhower Parkway, Ann Arbor, MI, USA">
        <title>Comparative Genomics and Chromosome Evolution.</title>
        <authorList>
            <person name="Mudd A.B."/>
        </authorList>
    </citation>
    <scope>NUCLEOTIDE SEQUENCE</scope>
    <source>
        <strain evidence="1">237g6f4</strain>
        <tissue evidence="1">Blood</tissue>
    </source>
</reference>
<sequence length="46" mass="5483">MEPAMRSLMSDNSRYVESFRLFLKNSTEHQCMQQYIESRLPDAVSR</sequence>
<dbReference type="InterPro" id="IPR029063">
    <property type="entry name" value="SAM-dependent_MTases_sf"/>
</dbReference>
<dbReference type="AlphaFoldDB" id="A0AAV6YAU6"/>
<gene>
    <name evidence="1" type="ORF">GDO81_018726</name>
</gene>
<dbReference type="Proteomes" id="UP000824782">
    <property type="component" value="Unassembled WGS sequence"/>
</dbReference>
<evidence type="ECO:0000313" key="1">
    <source>
        <dbReference type="EMBL" id="KAG8534724.1"/>
    </source>
</evidence>
<dbReference type="Gene3D" id="3.40.50.150">
    <property type="entry name" value="Vaccinia Virus protein VP39"/>
    <property type="match status" value="1"/>
</dbReference>
<protein>
    <submittedName>
        <fullName evidence="1">Uncharacterized protein</fullName>
    </submittedName>
</protein>
<keyword evidence="2" id="KW-1185">Reference proteome</keyword>
<name>A0AAV6YAU6_ENGPU</name>
<evidence type="ECO:0000313" key="2">
    <source>
        <dbReference type="Proteomes" id="UP000824782"/>
    </source>
</evidence>